<dbReference type="EMBL" id="DXCM01000073">
    <property type="protein sequence ID" value="HIY93241.1"/>
    <property type="molecule type" value="Genomic_DNA"/>
</dbReference>
<feature type="domain" description="HTH merR-type" evidence="5">
    <location>
        <begin position="4"/>
        <end position="74"/>
    </location>
</feature>
<keyword evidence="4" id="KW-0804">Transcription</keyword>
<dbReference type="InterPro" id="IPR000551">
    <property type="entry name" value="MerR-type_HTH_dom"/>
</dbReference>
<dbReference type="Pfam" id="PF13411">
    <property type="entry name" value="MerR_1"/>
    <property type="match status" value="1"/>
</dbReference>
<dbReference type="SUPFAM" id="SSF46955">
    <property type="entry name" value="Putative DNA-binding domain"/>
    <property type="match status" value="1"/>
</dbReference>
<dbReference type="CDD" id="cd01107">
    <property type="entry name" value="HTH_BmrR"/>
    <property type="match status" value="1"/>
</dbReference>
<dbReference type="GO" id="GO:0003700">
    <property type="term" value="F:DNA-binding transcription factor activity"/>
    <property type="evidence" value="ECO:0007669"/>
    <property type="project" value="InterPro"/>
</dbReference>
<reference evidence="6" key="2">
    <citation type="submission" date="2021-04" db="EMBL/GenBank/DDBJ databases">
        <authorList>
            <person name="Gilroy R."/>
        </authorList>
    </citation>
    <scope>NUCLEOTIDE SEQUENCE</scope>
    <source>
        <strain evidence="6">3204</strain>
    </source>
</reference>
<gene>
    <name evidence="6" type="ORF">H9820_09920</name>
</gene>
<dbReference type="Proteomes" id="UP000824013">
    <property type="component" value="Unassembled WGS sequence"/>
</dbReference>
<evidence type="ECO:0000313" key="7">
    <source>
        <dbReference type="Proteomes" id="UP000824013"/>
    </source>
</evidence>
<comment type="caution">
    <text evidence="6">The sequence shown here is derived from an EMBL/GenBank/DDBJ whole genome shotgun (WGS) entry which is preliminary data.</text>
</comment>
<evidence type="ECO:0000256" key="2">
    <source>
        <dbReference type="ARBA" id="ARBA00023015"/>
    </source>
</evidence>
<dbReference type="Gene3D" id="1.10.1660.10">
    <property type="match status" value="1"/>
</dbReference>
<keyword evidence="2" id="KW-0805">Transcription regulation</keyword>
<keyword evidence="3" id="KW-0238">DNA-binding</keyword>
<evidence type="ECO:0000256" key="1">
    <source>
        <dbReference type="ARBA" id="ARBA00022491"/>
    </source>
</evidence>
<evidence type="ECO:0000313" key="6">
    <source>
        <dbReference type="EMBL" id="HIY93241.1"/>
    </source>
</evidence>
<dbReference type="InterPro" id="IPR009061">
    <property type="entry name" value="DNA-bd_dom_put_sf"/>
</dbReference>
<proteinExistence type="predicted"/>
<evidence type="ECO:0000256" key="3">
    <source>
        <dbReference type="ARBA" id="ARBA00023125"/>
    </source>
</evidence>
<dbReference type="GO" id="GO:0003677">
    <property type="term" value="F:DNA binding"/>
    <property type="evidence" value="ECO:0007669"/>
    <property type="project" value="UniProtKB-KW"/>
</dbReference>
<dbReference type="AlphaFoldDB" id="A0A9D2CP94"/>
<dbReference type="InterPro" id="IPR011256">
    <property type="entry name" value="Reg_factor_effector_dom_sf"/>
</dbReference>
<evidence type="ECO:0000259" key="5">
    <source>
        <dbReference type="PROSITE" id="PS50937"/>
    </source>
</evidence>
<dbReference type="InterPro" id="IPR047057">
    <property type="entry name" value="MerR_fam"/>
</dbReference>
<name>A0A9D2CP94_9LACO</name>
<dbReference type="Pfam" id="PF06445">
    <property type="entry name" value="GyrI-like"/>
    <property type="match status" value="1"/>
</dbReference>
<evidence type="ECO:0000256" key="4">
    <source>
        <dbReference type="ARBA" id="ARBA00023163"/>
    </source>
</evidence>
<sequence length="270" mass="31443">MEQLFTIGQLSKLFNTKISTLRYYDEVGLLKPAKVDPKTHYRYYTTVQFERLNVITYLRTLDLSLDSIKDFFEARDIPKLEAMLREQQNQVERQISTLQNVKTRISARLSQVEDALNSNLGKIELVELPDIPVITLKENYRPNEDIELPISVLRQRYKVNKNIFLGKIALAISKEQLNQRKFSEYTELVLILEPGDDNKATSFLPAGRYLRLRFHGTHETAGKEYQELMDYCQKHNFEINGNAIETTLIDYGITDDLSKYVTEIRIPITD</sequence>
<dbReference type="SUPFAM" id="SSF55136">
    <property type="entry name" value="Probable bacterial effector-binding domain"/>
    <property type="match status" value="1"/>
</dbReference>
<organism evidence="6 7">
    <name type="scientific">Candidatus Companilactobacillus pullicola</name>
    <dbReference type="NCBI Taxonomy" id="2838523"/>
    <lineage>
        <taxon>Bacteria</taxon>
        <taxon>Bacillati</taxon>
        <taxon>Bacillota</taxon>
        <taxon>Bacilli</taxon>
        <taxon>Lactobacillales</taxon>
        <taxon>Lactobacillaceae</taxon>
        <taxon>Companilactobacillus</taxon>
    </lineage>
</organism>
<dbReference type="SMART" id="SM00422">
    <property type="entry name" value="HTH_MERR"/>
    <property type="match status" value="1"/>
</dbReference>
<dbReference type="InterPro" id="IPR010499">
    <property type="entry name" value="AraC_E-bd"/>
</dbReference>
<protein>
    <submittedName>
        <fullName evidence="6">MerR family transcriptional regulator</fullName>
    </submittedName>
</protein>
<dbReference type="PANTHER" id="PTHR30204:SF69">
    <property type="entry name" value="MERR-FAMILY TRANSCRIPTIONAL REGULATOR"/>
    <property type="match status" value="1"/>
</dbReference>
<dbReference type="PROSITE" id="PS50937">
    <property type="entry name" value="HTH_MERR_2"/>
    <property type="match status" value="1"/>
</dbReference>
<accession>A0A9D2CP94</accession>
<dbReference type="SMART" id="SM00871">
    <property type="entry name" value="AraC_E_bind"/>
    <property type="match status" value="1"/>
</dbReference>
<dbReference type="Gene3D" id="3.20.80.10">
    <property type="entry name" value="Regulatory factor, effector binding domain"/>
    <property type="match status" value="1"/>
</dbReference>
<keyword evidence="1" id="KW-0678">Repressor</keyword>
<reference evidence="6" key="1">
    <citation type="journal article" date="2021" name="PeerJ">
        <title>Extensive microbial diversity within the chicken gut microbiome revealed by metagenomics and culture.</title>
        <authorList>
            <person name="Gilroy R."/>
            <person name="Ravi A."/>
            <person name="Getino M."/>
            <person name="Pursley I."/>
            <person name="Horton D.L."/>
            <person name="Alikhan N.F."/>
            <person name="Baker D."/>
            <person name="Gharbi K."/>
            <person name="Hall N."/>
            <person name="Watson M."/>
            <person name="Adriaenssens E.M."/>
            <person name="Foster-Nyarko E."/>
            <person name="Jarju S."/>
            <person name="Secka A."/>
            <person name="Antonio M."/>
            <person name="Oren A."/>
            <person name="Chaudhuri R.R."/>
            <person name="La Ragione R."/>
            <person name="Hildebrand F."/>
            <person name="Pallen M.J."/>
        </authorList>
    </citation>
    <scope>NUCLEOTIDE SEQUENCE</scope>
    <source>
        <strain evidence="6">3204</strain>
    </source>
</reference>
<dbReference type="PANTHER" id="PTHR30204">
    <property type="entry name" value="REDOX-CYCLING DRUG-SENSING TRANSCRIPTIONAL ACTIVATOR SOXR"/>
    <property type="match status" value="1"/>
</dbReference>
<dbReference type="InterPro" id="IPR029442">
    <property type="entry name" value="GyrI-like"/>
</dbReference>